<dbReference type="KEGG" id="rher:EHE19_009580"/>
<feature type="transmembrane region" description="Helical" evidence="1">
    <location>
        <begin position="20"/>
        <end position="39"/>
    </location>
</feature>
<dbReference type="InterPro" id="IPR029787">
    <property type="entry name" value="Nucleotide_cyclase"/>
</dbReference>
<evidence type="ECO:0000313" key="3">
    <source>
        <dbReference type="EMBL" id="QNU68618.1"/>
    </source>
</evidence>
<gene>
    <name evidence="3" type="ORF">EHE19_009580</name>
</gene>
<dbReference type="RefSeq" id="WP_171003488.1">
    <property type="nucleotide sequence ID" value="NZ_CP061336.1"/>
</dbReference>
<accession>A0A7H1VTA6</accession>
<feature type="transmembrane region" description="Helical" evidence="1">
    <location>
        <begin position="156"/>
        <end position="175"/>
    </location>
</feature>
<evidence type="ECO:0000256" key="1">
    <source>
        <dbReference type="SAM" id="Phobius"/>
    </source>
</evidence>
<dbReference type="InterPro" id="IPR043128">
    <property type="entry name" value="Rev_trsase/Diguanyl_cyclase"/>
</dbReference>
<dbReference type="EMBL" id="CP061336">
    <property type="protein sequence ID" value="QNU68618.1"/>
    <property type="molecule type" value="Genomic_DNA"/>
</dbReference>
<dbReference type="NCBIfam" id="TIGR00254">
    <property type="entry name" value="GGDEF"/>
    <property type="match status" value="1"/>
</dbReference>
<dbReference type="PANTHER" id="PTHR45138:SF9">
    <property type="entry name" value="DIGUANYLATE CYCLASE DGCM-RELATED"/>
    <property type="match status" value="1"/>
</dbReference>
<dbReference type="SUPFAM" id="SSF55073">
    <property type="entry name" value="Nucleotide cyclase"/>
    <property type="match status" value="1"/>
</dbReference>
<keyword evidence="1" id="KW-0472">Membrane</keyword>
<feature type="domain" description="GGDEF" evidence="2">
    <location>
        <begin position="230"/>
        <end position="362"/>
    </location>
</feature>
<feature type="transmembrane region" description="Helical" evidence="1">
    <location>
        <begin position="105"/>
        <end position="123"/>
    </location>
</feature>
<feature type="transmembrane region" description="Helical" evidence="1">
    <location>
        <begin position="130"/>
        <end position="150"/>
    </location>
</feature>
<name>A0A7H1VTA6_9FIRM</name>
<evidence type="ECO:0000259" key="2">
    <source>
        <dbReference type="PROSITE" id="PS50887"/>
    </source>
</evidence>
<feature type="transmembrane region" description="Helical" evidence="1">
    <location>
        <begin position="81"/>
        <end position="99"/>
    </location>
</feature>
<dbReference type="GO" id="GO:0052621">
    <property type="term" value="F:diguanylate cyclase activity"/>
    <property type="evidence" value="ECO:0007669"/>
    <property type="project" value="TreeGrafter"/>
</dbReference>
<dbReference type="InterPro" id="IPR000160">
    <property type="entry name" value="GGDEF_dom"/>
</dbReference>
<feature type="transmembrane region" description="Helical" evidence="1">
    <location>
        <begin position="45"/>
        <end position="69"/>
    </location>
</feature>
<dbReference type="Pfam" id="PF00990">
    <property type="entry name" value="GGDEF"/>
    <property type="match status" value="1"/>
</dbReference>
<dbReference type="Proteomes" id="UP000306409">
    <property type="component" value="Chromosome"/>
</dbReference>
<proteinExistence type="predicted"/>
<protein>
    <submittedName>
        <fullName evidence="3">GGDEF domain-containing protein</fullName>
    </submittedName>
</protein>
<dbReference type="InterPro" id="IPR050469">
    <property type="entry name" value="Diguanylate_Cyclase"/>
</dbReference>
<dbReference type="GO" id="GO:0043709">
    <property type="term" value="P:cell adhesion involved in single-species biofilm formation"/>
    <property type="evidence" value="ECO:0007669"/>
    <property type="project" value="TreeGrafter"/>
</dbReference>
<reference evidence="3 4" key="1">
    <citation type="submission" date="2020-09" db="EMBL/GenBank/DDBJ databases">
        <title>Characterization and genome sequencing of Ruminiclostridium sp. nov. MA18.</title>
        <authorList>
            <person name="Rettenmaier R."/>
            <person name="Kowollik M.-L."/>
            <person name="Liebl W."/>
            <person name="Zverlov V."/>
        </authorList>
    </citation>
    <scope>NUCLEOTIDE SEQUENCE [LARGE SCALE GENOMIC DNA]</scope>
    <source>
        <strain evidence="3 4">MA18</strain>
    </source>
</reference>
<keyword evidence="4" id="KW-1185">Reference proteome</keyword>
<organism evidence="3 4">
    <name type="scientific">Ruminiclostridium herbifermentans</name>
    <dbReference type="NCBI Taxonomy" id="2488810"/>
    <lineage>
        <taxon>Bacteria</taxon>
        <taxon>Bacillati</taxon>
        <taxon>Bacillota</taxon>
        <taxon>Clostridia</taxon>
        <taxon>Eubacteriales</taxon>
        <taxon>Oscillospiraceae</taxon>
        <taxon>Ruminiclostridium</taxon>
    </lineage>
</organism>
<keyword evidence="1" id="KW-0812">Transmembrane</keyword>
<sequence>MNANPTFYDKWRKMLIKHCLIIACIVFISEIIISVFYYIAGLFVLPLPLVISCYIILPSIINFTAVAAGRHIILSAKYNENIKNYAAILVLCILCACVQCVHYRFPAVMCVFCVPIFLSILFQSKALVRLVHILSSFFIILSGVIANFGTRKDDPYLIFDCVVAAIVVACSYIVSKILIQYEKHRTEYVKFCYTKQMELSEQLKYDLLTGLYNYNAFFEILKLKRSSTCSRLQLVVIDLDDFKYINDTYGHIQGNEVLIYISYLLKKYTSNIGYPARYGGEEFVVLFQDISIDEAFNIMEKVRKEFSEHYFEFSQGCKFTFSCGLAENNGELTSPQELFDNADRAMYLAKRSGKNKTVIAPKKYSMSVNKAL</sequence>
<dbReference type="SMART" id="SM00267">
    <property type="entry name" value="GGDEF"/>
    <property type="match status" value="1"/>
</dbReference>
<dbReference type="GO" id="GO:0005886">
    <property type="term" value="C:plasma membrane"/>
    <property type="evidence" value="ECO:0007669"/>
    <property type="project" value="TreeGrafter"/>
</dbReference>
<dbReference type="CDD" id="cd01949">
    <property type="entry name" value="GGDEF"/>
    <property type="match status" value="1"/>
</dbReference>
<dbReference type="Gene3D" id="3.30.70.270">
    <property type="match status" value="1"/>
</dbReference>
<dbReference type="AlphaFoldDB" id="A0A7H1VTA6"/>
<evidence type="ECO:0000313" key="4">
    <source>
        <dbReference type="Proteomes" id="UP000306409"/>
    </source>
</evidence>
<dbReference type="PROSITE" id="PS50887">
    <property type="entry name" value="GGDEF"/>
    <property type="match status" value="1"/>
</dbReference>
<keyword evidence="1" id="KW-1133">Transmembrane helix</keyword>
<dbReference type="GO" id="GO:1902201">
    <property type="term" value="P:negative regulation of bacterial-type flagellum-dependent cell motility"/>
    <property type="evidence" value="ECO:0007669"/>
    <property type="project" value="TreeGrafter"/>
</dbReference>
<dbReference type="PANTHER" id="PTHR45138">
    <property type="entry name" value="REGULATORY COMPONENTS OF SENSORY TRANSDUCTION SYSTEM"/>
    <property type="match status" value="1"/>
</dbReference>